<dbReference type="Proteomes" id="UP001597319">
    <property type="component" value="Unassembled WGS sequence"/>
</dbReference>
<name>A0ABW5LLG1_9FLAO</name>
<dbReference type="EMBL" id="JBHULE010000019">
    <property type="protein sequence ID" value="MFD2564262.1"/>
    <property type="molecule type" value="Genomic_DNA"/>
</dbReference>
<proteinExistence type="predicted"/>
<dbReference type="Gene3D" id="2.60.120.1130">
    <property type="match status" value="1"/>
</dbReference>
<keyword evidence="2" id="KW-1185">Reference proteome</keyword>
<dbReference type="RefSeq" id="WP_378294101.1">
    <property type="nucleotide sequence ID" value="NZ_JBHULE010000019.1"/>
</dbReference>
<feature type="non-terminal residue" evidence="1">
    <location>
        <position position="1"/>
    </location>
</feature>
<sequence length="64" mass="7230">SAFKLPDNLGKFTFRSNVVNGMIQVVVDETITAPVIPASYYPAVKEFYNQVIQKENEQVVLKKI</sequence>
<accession>A0ABW5LLG1</accession>
<gene>
    <name evidence="1" type="ORF">ACFSR1_16395</name>
</gene>
<evidence type="ECO:0000313" key="2">
    <source>
        <dbReference type="Proteomes" id="UP001597319"/>
    </source>
</evidence>
<evidence type="ECO:0000313" key="1">
    <source>
        <dbReference type="EMBL" id="MFD2564262.1"/>
    </source>
</evidence>
<comment type="caution">
    <text evidence="1">The sequence shown here is derived from an EMBL/GenBank/DDBJ whole genome shotgun (WGS) entry which is preliminary data.</text>
</comment>
<reference evidence="2" key="1">
    <citation type="journal article" date="2019" name="Int. J. Syst. Evol. Microbiol.">
        <title>The Global Catalogue of Microorganisms (GCM) 10K type strain sequencing project: providing services to taxonomists for standard genome sequencing and annotation.</title>
        <authorList>
            <consortium name="The Broad Institute Genomics Platform"/>
            <consortium name="The Broad Institute Genome Sequencing Center for Infectious Disease"/>
            <person name="Wu L."/>
            <person name="Ma J."/>
        </authorList>
    </citation>
    <scope>NUCLEOTIDE SEQUENCE [LARGE SCALE GENOMIC DNA]</scope>
    <source>
        <strain evidence="2">KCTC 52274</strain>
    </source>
</reference>
<protein>
    <submittedName>
        <fullName evidence="1">Uncharacterized protein</fullName>
    </submittedName>
</protein>
<organism evidence="1 2">
    <name type="scientific">Aquimarina rubra</name>
    <dbReference type="NCBI Taxonomy" id="1920033"/>
    <lineage>
        <taxon>Bacteria</taxon>
        <taxon>Pseudomonadati</taxon>
        <taxon>Bacteroidota</taxon>
        <taxon>Flavobacteriia</taxon>
        <taxon>Flavobacteriales</taxon>
        <taxon>Flavobacteriaceae</taxon>
        <taxon>Aquimarina</taxon>
    </lineage>
</organism>